<feature type="chain" id="PRO_5043542267" evidence="1">
    <location>
        <begin position="29"/>
        <end position="89"/>
    </location>
</feature>
<reference evidence="2 3" key="1">
    <citation type="journal article" date="2023" name="G3 (Bethesda)">
        <title>A chromosome-length genome assembly and annotation of blackberry (Rubus argutus, cv. 'Hillquist').</title>
        <authorList>
            <person name="Bruna T."/>
            <person name="Aryal R."/>
            <person name="Dudchenko O."/>
            <person name="Sargent D.J."/>
            <person name="Mead D."/>
            <person name="Buti M."/>
            <person name="Cavallini A."/>
            <person name="Hytonen T."/>
            <person name="Andres J."/>
            <person name="Pham M."/>
            <person name="Weisz D."/>
            <person name="Mascagni F."/>
            <person name="Usai G."/>
            <person name="Natali L."/>
            <person name="Bassil N."/>
            <person name="Fernandez G.E."/>
            <person name="Lomsadze A."/>
            <person name="Armour M."/>
            <person name="Olukolu B."/>
            <person name="Poorten T."/>
            <person name="Britton C."/>
            <person name="Davik J."/>
            <person name="Ashrafi H."/>
            <person name="Aiden E.L."/>
            <person name="Borodovsky M."/>
            <person name="Worthington M."/>
        </authorList>
    </citation>
    <scope>NUCLEOTIDE SEQUENCE [LARGE SCALE GENOMIC DNA]</scope>
    <source>
        <strain evidence="2">PI 553951</strain>
    </source>
</reference>
<proteinExistence type="predicted"/>
<evidence type="ECO:0000313" key="2">
    <source>
        <dbReference type="EMBL" id="KAK9912051.1"/>
    </source>
</evidence>
<organism evidence="2 3">
    <name type="scientific">Rubus argutus</name>
    <name type="common">Southern blackberry</name>
    <dbReference type="NCBI Taxonomy" id="59490"/>
    <lineage>
        <taxon>Eukaryota</taxon>
        <taxon>Viridiplantae</taxon>
        <taxon>Streptophyta</taxon>
        <taxon>Embryophyta</taxon>
        <taxon>Tracheophyta</taxon>
        <taxon>Spermatophyta</taxon>
        <taxon>Magnoliopsida</taxon>
        <taxon>eudicotyledons</taxon>
        <taxon>Gunneridae</taxon>
        <taxon>Pentapetalae</taxon>
        <taxon>rosids</taxon>
        <taxon>fabids</taxon>
        <taxon>Rosales</taxon>
        <taxon>Rosaceae</taxon>
        <taxon>Rosoideae</taxon>
        <taxon>Rosoideae incertae sedis</taxon>
        <taxon>Rubus</taxon>
    </lineage>
</organism>
<evidence type="ECO:0000313" key="3">
    <source>
        <dbReference type="Proteomes" id="UP001457282"/>
    </source>
</evidence>
<gene>
    <name evidence="2" type="ORF">M0R45_035926</name>
</gene>
<name>A0AAW1VYE8_RUBAR</name>
<keyword evidence="3" id="KW-1185">Reference proteome</keyword>
<dbReference type="AlphaFoldDB" id="A0AAW1VYE8"/>
<sequence length="89" mass="10415">MTDFRKNRLLNSMNLNLLLLLLQVQVEQMTQHIGSSPENRLQVEQVAWLPELALGVAVWLRLWHDRCASHKAIEYTGWNYPPTFKDLTL</sequence>
<comment type="caution">
    <text evidence="2">The sequence shown here is derived from an EMBL/GenBank/DDBJ whole genome shotgun (WGS) entry which is preliminary data.</text>
</comment>
<dbReference type="Proteomes" id="UP001457282">
    <property type="component" value="Unassembled WGS sequence"/>
</dbReference>
<accession>A0AAW1VYE8</accession>
<keyword evidence="1" id="KW-0732">Signal</keyword>
<protein>
    <submittedName>
        <fullName evidence="2">Uncharacterized protein</fullName>
    </submittedName>
</protein>
<feature type="signal peptide" evidence="1">
    <location>
        <begin position="1"/>
        <end position="28"/>
    </location>
</feature>
<dbReference type="EMBL" id="JBEDUW010000007">
    <property type="protein sequence ID" value="KAK9912051.1"/>
    <property type="molecule type" value="Genomic_DNA"/>
</dbReference>
<evidence type="ECO:0000256" key="1">
    <source>
        <dbReference type="SAM" id="SignalP"/>
    </source>
</evidence>